<dbReference type="Gene3D" id="3.20.20.80">
    <property type="entry name" value="Glycosidases"/>
    <property type="match status" value="1"/>
</dbReference>
<dbReference type="Pfam" id="PF00128">
    <property type="entry name" value="Alpha-amylase"/>
    <property type="match status" value="1"/>
</dbReference>
<dbReference type="SUPFAM" id="SSF51445">
    <property type="entry name" value="(Trans)glycosidases"/>
    <property type="match status" value="1"/>
</dbReference>
<dbReference type="EC" id="5.4.99.15" evidence="2"/>
<dbReference type="PANTHER" id="PTHR10357:SF216">
    <property type="entry name" value="MALTOOLIGOSYL TREHALOSE SYNTHASE-RELATED"/>
    <property type="match status" value="1"/>
</dbReference>
<dbReference type="InterPro" id="IPR017853">
    <property type="entry name" value="GH"/>
</dbReference>
<proteinExistence type="predicted"/>
<gene>
    <name evidence="2" type="primary">treY</name>
    <name evidence="2" type="ORF">ACFP57_04460</name>
</gene>
<dbReference type="RefSeq" id="WP_343885124.1">
    <property type="nucleotide sequence ID" value="NZ_BAAAKI010000004.1"/>
</dbReference>
<reference evidence="3" key="1">
    <citation type="journal article" date="2019" name="Int. J. Syst. Evol. Microbiol.">
        <title>The Global Catalogue of Microorganisms (GCM) 10K type strain sequencing project: providing services to taxonomists for standard genome sequencing and annotation.</title>
        <authorList>
            <consortium name="The Broad Institute Genomics Platform"/>
            <consortium name="The Broad Institute Genome Sequencing Center for Infectious Disease"/>
            <person name="Wu L."/>
            <person name="Ma J."/>
        </authorList>
    </citation>
    <scope>NUCLEOTIDE SEQUENCE [LARGE SCALE GENOMIC DNA]</scope>
    <source>
        <strain evidence="3">CGMCC 1.15277</strain>
    </source>
</reference>
<evidence type="ECO:0000313" key="2">
    <source>
        <dbReference type="EMBL" id="MFC6396245.1"/>
    </source>
</evidence>
<name>A0ABW1WYP1_9ACTN</name>
<protein>
    <submittedName>
        <fullName evidence="2">Malto-oligosyltrehalose synthase</fullName>
        <ecNumber evidence="2">5.4.99.15</ecNumber>
    </submittedName>
</protein>
<dbReference type="EMBL" id="JBHSUA010000009">
    <property type="protein sequence ID" value="MFC6396245.1"/>
    <property type="molecule type" value="Genomic_DNA"/>
</dbReference>
<dbReference type="InterPro" id="IPR006047">
    <property type="entry name" value="GH13_cat_dom"/>
</dbReference>
<keyword evidence="2" id="KW-0413">Isomerase</keyword>
<accession>A0ABW1WYP1</accession>
<dbReference type="Gene3D" id="1.10.150.200">
    <property type="entry name" value="Maltooligosyl trehalose synthase, domain 3"/>
    <property type="match status" value="1"/>
</dbReference>
<dbReference type="GO" id="GO:0047470">
    <property type="term" value="F:(1,4)-alpha-D-glucan 1-alpha-D-glucosylmutase activity"/>
    <property type="evidence" value="ECO:0007669"/>
    <property type="project" value="UniProtKB-EC"/>
</dbReference>
<dbReference type="InterPro" id="IPR013797">
    <property type="entry name" value="Maltooligo_trehalose_synth_4"/>
</dbReference>
<dbReference type="Gene3D" id="1.10.10.470">
    <property type="entry name" value="Maltooligosyl trehalose synthase, domain 4"/>
    <property type="match status" value="1"/>
</dbReference>
<keyword evidence="3" id="KW-1185">Reference proteome</keyword>
<evidence type="ECO:0000259" key="1">
    <source>
        <dbReference type="SMART" id="SM00642"/>
    </source>
</evidence>
<organism evidence="2 3">
    <name type="scientific">Luteococcus sanguinis</name>
    <dbReference type="NCBI Taxonomy" id="174038"/>
    <lineage>
        <taxon>Bacteria</taxon>
        <taxon>Bacillati</taxon>
        <taxon>Actinomycetota</taxon>
        <taxon>Actinomycetes</taxon>
        <taxon>Propionibacteriales</taxon>
        <taxon>Propionibacteriaceae</taxon>
        <taxon>Luteococcus</taxon>
    </lineage>
</organism>
<feature type="domain" description="Glycosyl hydrolase family 13 catalytic" evidence="1">
    <location>
        <begin position="3"/>
        <end position="643"/>
    </location>
</feature>
<comment type="caution">
    <text evidence="2">The sequence shown here is derived from an EMBL/GenBank/DDBJ whole genome shotgun (WGS) entry which is preliminary data.</text>
</comment>
<dbReference type="CDD" id="cd11336">
    <property type="entry name" value="AmyAc_MTSase"/>
    <property type="match status" value="1"/>
</dbReference>
<dbReference type="NCBIfam" id="TIGR02401">
    <property type="entry name" value="trehalose_TreY"/>
    <property type="match status" value="1"/>
</dbReference>
<evidence type="ECO:0000313" key="3">
    <source>
        <dbReference type="Proteomes" id="UP001596266"/>
    </source>
</evidence>
<dbReference type="InterPro" id="IPR012767">
    <property type="entry name" value="Trehalose_TreY"/>
</dbReference>
<dbReference type="SMART" id="SM00642">
    <property type="entry name" value="Aamy"/>
    <property type="match status" value="1"/>
</dbReference>
<dbReference type="PANTHER" id="PTHR10357">
    <property type="entry name" value="ALPHA-AMYLASE FAMILY MEMBER"/>
    <property type="match status" value="1"/>
</dbReference>
<dbReference type="Proteomes" id="UP001596266">
    <property type="component" value="Unassembled WGS sequence"/>
</dbReference>
<dbReference type="Gene3D" id="3.30.1590.10">
    <property type="entry name" value="Maltooligosyl trehalose synthase, domain 2"/>
    <property type="match status" value="1"/>
</dbReference>
<sequence length="752" mass="82396">MIPTSTYRLQIQSGFTLDDAAAVVDRLADLGVGAVYLSPLLTATSGSDHGYDVADPTTIDPARGGEQGWRHFVEAARAAGLGIVVDIVPNHMGIAKPWETSAWWDVLAHGRSSQYAHWFDIDWSAPAIAVPVLADAAAVDDLRIVDGELHYWENRFPLAPDTWAEGDDPREVHQRQHYRLIPWREGDDKLTHRRFFTIATLAGLRVEDPEVFAATHERVLRMVRDDGIEGLRVDHPDGLVDPKEYFNRLAEAAPGAWLVAEKILEPGEALPEWSIAGTTGYDAMTEVTQLFVDQAGEQAFTDDYQRRTGDLLSIGEQVLAGKREVCEQQFGAELRRIMAALPDPAPIGAREALVELAVRMPVYRTYLPDDRHALDEALAAARSARPELAAALDALEPVLGEVAQEAARRFQQLSGAVMAKGIEDTAWYRANRFVALNEVGGDPARFGSGLADFHAAMERRERDLPASMTSLSTHDTKRGEDVRARLAVLSEVPEQWSAFMTTFSEHTGLDDAQFAELLAQTLAGTGEIEAERLHDYATKAMREAHTHTSHTDTDEGYEGRAHAAIDTALGAGPLRDAWREVQALLEAPGWSNSLSQKLVQLAMPGVPDVYQGTEVWDDSLVDPDNRRPVDHLRLAQLAAAGSHAIDESGAAKLHVVRTTLRLRRERPELFTGYRALAAEGEAADHLVAFERTGVIGLATRLPVGLARRGGWASTTLPLDGRWTDALTGRAFEGETAVSELLSELPVALLVRD</sequence>